<dbReference type="InterPro" id="IPR016039">
    <property type="entry name" value="Thiolase-like"/>
</dbReference>
<gene>
    <name evidence="6" type="primary">fabY</name>
    <name evidence="6" type="ORF">GCM10007877_26710</name>
</gene>
<evidence type="ECO:0000313" key="6">
    <source>
        <dbReference type="EMBL" id="GLS26952.1"/>
    </source>
</evidence>
<feature type="domain" description="Ketosynthase family 3 (KS3)" evidence="5">
    <location>
        <begin position="1"/>
        <end position="556"/>
    </location>
</feature>
<comment type="caution">
    <text evidence="6">The sequence shown here is derived from an EMBL/GenBank/DDBJ whole genome shotgun (WGS) entry which is preliminary data.</text>
</comment>
<keyword evidence="7" id="KW-1185">Reference proteome</keyword>
<dbReference type="InterPro" id="IPR014030">
    <property type="entry name" value="Ketoacyl_synth_N"/>
</dbReference>
<dbReference type="Pfam" id="PF02801">
    <property type="entry name" value="Ketoacyl-synt_C"/>
    <property type="match status" value="1"/>
</dbReference>
<dbReference type="Pfam" id="PF00109">
    <property type="entry name" value="ketoacyl-synt"/>
    <property type="match status" value="1"/>
</dbReference>
<evidence type="ECO:0000256" key="2">
    <source>
        <dbReference type="ARBA" id="ARBA00008467"/>
    </source>
</evidence>
<evidence type="ECO:0000313" key="7">
    <source>
        <dbReference type="Proteomes" id="UP001156870"/>
    </source>
</evidence>
<dbReference type="RefSeq" id="WP_232594442.1">
    <property type="nucleotide sequence ID" value="NZ_BSPD01000064.1"/>
</dbReference>
<dbReference type="Proteomes" id="UP001156870">
    <property type="component" value="Unassembled WGS sequence"/>
</dbReference>
<dbReference type="GO" id="GO:0005829">
    <property type="term" value="C:cytosol"/>
    <property type="evidence" value="ECO:0007669"/>
    <property type="project" value="TreeGrafter"/>
</dbReference>
<evidence type="ECO:0000256" key="3">
    <source>
        <dbReference type="ARBA" id="ARBA00022679"/>
    </source>
</evidence>
<evidence type="ECO:0000256" key="4">
    <source>
        <dbReference type="RuleBase" id="RU003694"/>
    </source>
</evidence>
<evidence type="ECO:0000259" key="5">
    <source>
        <dbReference type="PROSITE" id="PS52004"/>
    </source>
</evidence>
<dbReference type="InterPro" id="IPR047224">
    <property type="entry name" value="FAS_alpha_su_C"/>
</dbReference>
<dbReference type="InterPro" id="IPR014031">
    <property type="entry name" value="Ketoacyl_synth_C"/>
</dbReference>
<dbReference type="SUPFAM" id="SSF53901">
    <property type="entry name" value="Thiolase-like"/>
    <property type="match status" value="2"/>
</dbReference>
<sequence length="643" mass="69558">MSSQTGTPLPLIVGFGGYNAAGRSSFHHAYRRMILESLSSIEYDTEIANLAVMMSLASVQDDGNYLCANGGSVSRSELSKLFGARVQQGTLVRRIGERDFFDPARVLSAHHARLSGSAGESLSFTLRKRQLPNPVPEDWHLSSVDGDDKKVLVSTQSLDRVLLETHRDLPVKAAGQLPEGFDPSAHYPSRFHPRGLQLAVLGASDAIRSMGISWEKVLSSVSPDSIAMYASSVMSQLDDLGLGGMLKSRLQGGRVSTKQLALGLNTMPADFVNAYVLGNVGMTSSVAGACASFLYNLRVGIDDIRSGRRRVVVVGNSEAPITSEIIDGYSTMGALGTDEALCKLDGVSEPDYRRASRPFSGNCGFTIAESSQYIVLMDDALAMELGAQIYGAATDVFVNADGFKKSISAPGAGNFLTFAKAVASARNILGEDIVRHRSFVQAHGSSTPLNRVSESEIFDRVAGAFGIENWPVAAVKSYLGHSLGPASGDQLSTSLGVFEHGIVPGIKTIDHIAEDVHQQHLHFPLQDLDCREQGLDVAFLNSKGFGGNNATGVVLSPRITESMLEQRYGKAQFMSYQSRREQYQLQAQDYDVKASRGDLNVIYRFGENMVDESQIEISPEKIKVPGFEHAIDLEVDNPYSDMR</sequence>
<dbReference type="GO" id="GO:0006633">
    <property type="term" value="P:fatty acid biosynthetic process"/>
    <property type="evidence" value="ECO:0007669"/>
    <property type="project" value="TreeGrafter"/>
</dbReference>
<reference evidence="6 7" key="1">
    <citation type="journal article" date="2014" name="Int. J. Syst. Evol. Microbiol.">
        <title>Complete genome sequence of Corynebacterium casei LMG S-19264T (=DSM 44701T), isolated from a smear-ripened cheese.</title>
        <authorList>
            <consortium name="US DOE Joint Genome Institute (JGI-PGF)"/>
            <person name="Walter F."/>
            <person name="Albersmeier A."/>
            <person name="Kalinowski J."/>
            <person name="Ruckert C."/>
        </authorList>
    </citation>
    <scope>NUCLEOTIDE SEQUENCE [LARGE SCALE GENOMIC DNA]</scope>
    <source>
        <strain evidence="6 7">NBRC 110095</strain>
    </source>
</reference>
<evidence type="ECO:0000256" key="1">
    <source>
        <dbReference type="ARBA" id="ARBA00005194"/>
    </source>
</evidence>
<dbReference type="PANTHER" id="PTHR11712:SF336">
    <property type="entry name" value="3-OXOACYL-[ACYL-CARRIER-PROTEIN] SYNTHASE, MITOCHONDRIAL"/>
    <property type="match status" value="1"/>
</dbReference>
<keyword evidence="3 4" id="KW-0808">Transferase</keyword>
<dbReference type="InterPro" id="IPR020841">
    <property type="entry name" value="PKS_Beta-ketoAc_synthase_dom"/>
</dbReference>
<comment type="pathway">
    <text evidence="1">Lipid metabolism; fatty acid biosynthesis.</text>
</comment>
<comment type="similarity">
    <text evidence="2 4">Belongs to the thiolase-like superfamily. Beta-ketoacyl-ACP synthases family.</text>
</comment>
<dbReference type="PROSITE" id="PS52004">
    <property type="entry name" value="KS3_2"/>
    <property type="match status" value="1"/>
</dbReference>
<dbReference type="PANTHER" id="PTHR11712">
    <property type="entry name" value="POLYKETIDE SYNTHASE-RELATED"/>
    <property type="match status" value="1"/>
</dbReference>
<name>A0AA37TCY5_9GAMM</name>
<accession>A0AA37TCY5</accession>
<dbReference type="InterPro" id="IPR000794">
    <property type="entry name" value="Beta-ketoacyl_synthase"/>
</dbReference>
<dbReference type="GO" id="GO:0004315">
    <property type="term" value="F:3-oxoacyl-[acyl-carrier-protein] synthase activity"/>
    <property type="evidence" value="ECO:0007669"/>
    <property type="project" value="TreeGrafter"/>
</dbReference>
<dbReference type="CDD" id="cd00828">
    <property type="entry name" value="elong_cond_enzymes"/>
    <property type="match status" value="1"/>
</dbReference>
<dbReference type="Gene3D" id="3.40.47.10">
    <property type="match status" value="1"/>
</dbReference>
<organism evidence="6 7">
    <name type="scientific">Marinibactrum halimedae</name>
    <dbReference type="NCBI Taxonomy" id="1444977"/>
    <lineage>
        <taxon>Bacteria</taxon>
        <taxon>Pseudomonadati</taxon>
        <taxon>Pseudomonadota</taxon>
        <taxon>Gammaproteobacteria</taxon>
        <taxon>Cellvibrionales</taxon>
        <taxon>Cellvibrionaceae</taxon>
        <taxon>Marinibactrum</taxon>
    </lineage>
</organism>
<protein>
    <submittedName>
        <fullName evidence="6">Beta-ketoacyl-[acyl-carrier-protein] synthase FabY</fullName>
    </submittedName>
</protein>
<proteinExistence type="inferred from homology"/>
<dbReference type="EMBL" id="BSPD01000064">
    <property type="protein sequence ID" value="GLS26952.1"/>
    <property type="molecule type" value="Genomic_DNA"/>
</dbReference>
<dbReference type="AlphaFoldDB" id="A0AA37TCY5"/>